<dbReference type="CDD" id="cd00402">
    <property type="entry name" value="Riboflavin_synthase_like"/>
    <property type="match status" value="1"/>
</dbReference>
<dbReference type="NCBIfam" id="TIGR00187">
    <property type="entry name" value="ribE"/>
    <property type="match status" value="1"/>
</dbReference>
<dbReference type="Pfam" id="PF00677">
    <property type="entry name" value="Lum_binding"/>
    <property type="match status" value="2"/>
</dbReference>
<dbReference type="EC" id="2.5.1.9" evidence="4 9"/>
<feature type="repeat" description="Lumazine-binding" evidence="10">
    <location>
        <begin position="97"/>
        <end position="193"/>
    </location>
</feature>
<evidence type="ECO:0000256" key="5">
    <source>
        <dbReference type="ARBA" id="ARBA00013950"/>
    </source>
</evidence>
<dbReference type="Gene3D" id="2.40.30.20">
    <property type="match status" value="2"/>
</dbReference>
<comment type="catalytic activity">
    <reaction evidence="1">
        <text>2 6,7-dimethyl-8-(1-D-ribityl)lumazine + H(+) = 5-amino-6-(D-ribitylamino)uracil + riboflavin</text>
        <dbReference type="Rhea" id="RHEA:20772"/>
        <dbReference type="ChEBI" id="CHEBI:15378"/>
        <dbReference type="ChEBI" id="CHEBI:15934"/>
        <dbReference type="ChEBI" id="CHEBI:57986"/>
        <dbReference type="ChEBI" id="CHEBI:58201"/>
        <dbReference type="EC" id="2.5.1.9"/>
    </reaction>
</comment>
<dbReference type="NCBIfam" id="NF006767">
    <property type="entry name" value="PRK09289.1"/>
    <property type="match status" value="1"/>
</dbReference>
<dbReference type="RefSeq" id="WP_205495053.1">
    <property type="nucleotide sequence ID" value="NZ_JAFHAP010000008.1"/>
</dbReference>
<dbReference type="NCBIfam" id="NF009566">
    <property type="entry name" value="PRK13020.1"/>
    <property type="match status" value="1"/>
</dbReference>
<comment type="caution">
    <text evidence="12">The sequence shown here is derived from an EMBL/GenBank/DDBJ whole genome shotgun (WGS) entry which is preliminary data.</text>
</comment>
<feature type="repeat" description="Lumazine-binding" evidence="10">
    <location>
        <begin position="1"/>
        <end position="96"/>
    </location>
</feature>
<evidence type="ECO:0000256" key="9">
    <source>
        <dbReference type="NCBIfam" id="TIGR00187"/>
    </source>
</evidence>
<evidence type="ECO:0000313" key="13">
    <source>
        <dbReference type="Proteomes" id="UP001177120"/>
    </source>
</evidence>
<keyword evidence="7 12" id="KW-0808">Transferase</keyword>
<keyword evidence="6" id="KW-0686">Riboflavin biosynthesis</keyword>
<accession>A0ABS2WJP6</accession>
<comment type="function">
    <text evidence="2">Catalyzes the dismutation of two molecules of 6,7-dimethyl-8-ribityllumazine, resulting in the formation of riboflavin and 5-amino-6-(D-ribitylamino)uracil.</text>
</comment>
<dbReference type="InterPro" id="IPR001783">
    <property type="entry name" value="Lumazine-bd"/>
</dbReference>
<dbReference type="InterPro" id="IPR026017">
    <property type="entry name" value="Lumazine-bd_dom"/>
</dbReference>
<evidence type="ECO:0000256" key="4">
    <source>
        <dbReference type="ARBA" id="ARBA00012827"/>
    </source>
</evidence>
<organism evidence="12 13">
    <name type="scientific">Polycladomyces zharkentensis</name>
    <dbReference type="NCBI Taxonomy" id="2807616"/>
    <lineage>
        <taxon>Bacteria</taxon>
        <taxon>Bacillati</taxon>
        <taxon>Bacillota</taxon>
        <taxon>Bacilli</taxon>
        <taxon>Bacillales</taxon>
        <taxon>Thermoactinomycetaceae</taxon>
        <taxon>Polycladomyces</taxon>
    </lineage>
</organism>
<dbReference type="PANTHER" id="PTHR21098">
    <property type="entry name" value="RIBOFLAVIN SYNTHASE ALPHA CHAIN"/>
    <property type="match status" value="1"/>
</dbReference>
<dbReference type="SUPFAM" id="SSF63380">
    <property type="entry name" value="Riboflavin synthase domain-like"/>
    <property type="match status" value="2"/>
</dbReference>
<evidence type="ECO:0000256" key="6">
    <source>
        <dbReference type="ARBA" id="ARBA00022619"/>
    </source>
</evidence>
<dbReference type="InterPro" id="IPR017938">
    <property type="entry name" value="Riboflavin_synthase-like_b-brl"/>
</dbReference>
<evidence type="ECO:0000256" key="2">
    <source>
        <dbReference type="ARBA" id="ARBA00002803"/>
    </source>
</evidence>
<reference evidence="12" key="1">
    <citation type="journal article" date="2024" name="Int. J. Syst. Evol. Microbiol.">
        <title>Polycladomyces zharkentensis sp. nov., a novel thermophilic cellulose- and starch-degrading member of the Bacillota from a geothermal aquifer in Kazakhstan.</title>
        <authorList>
            <person name="Mashzhan A."/>
            <person name="Kistaubayeva A."/>
            <person name="Javier-Lopez R."/>
            <person name="Bissenova U."/>
            <person name="Bissenbay A."/>
            <person name="Birkeland N.K."/>
        </authorList>
    </citation>
    <scope>NUCLEOTIDE SEQUENCE</scope>
    <source>
        <strain evidence="12">ZKZ2T</strain>
    </source>
</reference>
<evidence type="ECO:0000256" key="8">
    <source>
        <dbReference type="ARBA" id="ARBA00022737"/>
    </source>
</evidence>
<proteinExistence type="predicted"/>
<dbReference type="EMBL" id="JAFHAP010000008">
    <property type="protein sequence ID" value="MBN2909754.1"/>
    <property type="molecule type" value="Genomic_DNA"/>
</dbReference>
<evidence type="ECO:0000313" key="12">
    <source>
        <dbReference type="EMBL" id="MBN2909754.1"/>
    </source>
</evidence>
<dbReference type="Proteomes" id="UP001177120">
    <property type="component" value="Unassembled WGS sequence"/>
</dbReference>
<comment type="pathway">
    <text evidence="3">Cofactor biosynthesis; riboflavin biosynthesis; riboflavin from 2-hydroxy-3-oxobutyl phosphate and 5-amino-6-(D-ribitylamino)uracil: step 2/2.</text>
</comment>
<keyword evidence="8" id="KW-0677">Repeat</keyword>
<name>A0ABS2WJP6_9BACL</name>
<evidence type="ECO:0000256" key="10">
    <source>
        <dbReference type="PROSITE-ProRule" id="PRU00524"/>
    </source>
</evidence>
<protein>
    <recommendedName>
        <fullName evidence="5 9">Riboflavin synthase</fullName>
        <ecNumber evidence="4 9">2.5.1.9</ecNumber>
    </recommendedName>
</protein>
<dbReference type="GO" id="GO:0004746">
    <property type="term" value="F:riboflavin synthase activity"/>
    <property type="evidence" value="ECO:0007669"/>
    <property type="project" value="UniProtKB-EC"/>
</dbReference>
<feature type="domain" description="Lumazine-binding" evidence="11">
    <location>
        <begin position="1"/>
        <end position="96"/>
    </location>
</feature>
<dbReference type="PANTHER" id="PTHR21098:SF12">
    <property type="entry name" value="RIBOFLAVIN SYNTHASE"/>
    <property type="match status" value="1"/>
</dbReference>
<dbReference type="PROSITE" id="PS51177">
    <property type="entry name" value="LUMAZINE_BIND"/>
    <property type="match status" value="2"/>
</dbReference>
<dbReference type="InterPro" id="IPR023366">
    <property type="entry name" value="ATP_synth_asu-like_sf"/>
</dbReference>
<evidence type="ECO:0000259" key="11">
    <source>
        <dbReference type="PROSITE" id="PS51177"/>
    </source>
</evidence>
<sequence>MFTGIVEEVGSIRKAVRQGMAMELTIACRKVLEGVQLGDSIAVNGVCLTVTRFGEDYFTADVMPETMKRTNLGSLSVGSPVNLERALAAGQRLGGHFVQGHVDGVGTITDRTPYENAVLFRISVPSELTRFMVEKGSVAVNGISLTLVDVGKDFFTVSVIPHTLTHTQLHAAKVGDPVNVECDMIGKYIAKMLGKTKENEGLTLETLRQNGFA</sequence>
<keyword evidence="13" id="KW-1185">Reference proteome</keyword>
<dbReference type="PIRSF" id="PIRSF000498">
    <property type="entry name" value="Riboflavin_syn_A"/>
    <property type="match status" value="1"/>
</dbReference>
<feature type="domain" description="Lumazine-binding" evidence="11">
    <location>
        <begin position="97"/>
        <end position="193"/>
    </location>
</feature>
<evidence type="ECO:0000256" key="3">
    <source>
        <dbReference type="ARBA" id="ARBA00004887"/>
    </source>
</evidence>
<evidence type="ECO:0000256" key="7">
    <source>
        <dbReference type="ARBA" id="ARBA00022679"/>
    </source>
</evidence>
<gene>
    <name evidence="12" type="primary">ribE</name>
    <name evidence="12" type="ORF">JQC72_09480</name>
</gene>
<evidence type="ECO:0000256" key="1">
    <source>
        <dbReference type="ARBA" id="ARBA00000968"/>
    </source>
</evidence>